<dbReference type="PANTHER" id="PTHR48021">
    <property type="match status" value="1"/>
</dbReference>
<accession>A0AAQ4F9E9</accession>
<sequence length="323" mass="34980">MLVCSVGLAASWLVLAASTNIVVLFVARVSCGAWLGLTTIGVSLYVAEVAPVEKRALYTGLAEAPSEKKMRPWGIFSAPVHRYSGVHFDRDHSCAFPYLITLSPPPPISTTTTCRHLCACLVLHVVQGCTCAHLFLYQGTQIMEALVADLAAPAAAAIVTFLHAAFVALFASFTSVTGRRRLLGVSALLVALCFCVFQPFEHLVFRQWSAGSRVAVTSWRAVYSVNLLVLSYSVGLCHIPGLLTAELCSGPGLLNHAGASVAWSLRWLLAFLLLRYDRMLMEFAQRENVPLVVAVTMALLTGDLVVFLPETEHRTLAAIEHGR</sequence>
<reference evidence="6 7" key="1">
    <citation type="journal article" date="2023" name="Arcadia Sci">
        <title>De novo assembly of a long-read Amblyomma americanum tick genome.</title>
        <authorList>
            <person name="Chou S."/>
            <person name="Poskanzer K.E."/>
            <person name="Rollins M."/>
            <person name="Thuy-Boun P.S."/>
        </authorList>
    </citation>
    <scope>NUCLEOTIDE SEQUENCE [LARGE SCALE GENOMIC DNA]</scope>
    <source>
        <strain evidence="6">F_SG_1</strain>
        <tissue evidence="6">Salivary glands</tissue>
    </source>
</reference>
<dbReference type="Gene3D" id="1.20.1250.20">
    <property type="entry name" value="MFS general substrate transporter like domains"/>
    <property type="match status" value="2"/>
</dbReference>
<proteinExistence type="predicted"/>
<evidence type="ECO:0000313" key="7">
    <source>
        <dbReference type="Proteomes" id="UP001321473"/>
    </source>
</evidence>
<comment type="subcellular location">
    <subcellularLocation>
        <location evidence="1">Membrane</location>
    </subcellularLocation>
</comment>
<dbReference type="AlphaFoldDB" id="A0AAQ4F9E9"/>
<keyword evidence="3 5" id="KW-1133">Transmembrane helix</keyword>
<dbReference type="Proteomes" id="UP001321473">
    <property type="component" value="Unassembled WGS sequence"/>
</dbReference>
<evidence type="ECO:0000256" key="4">
    <source>
        <dbReference type="ARBA" id="ARBA00023136"/>
    </source>
</evidence>
<evidence type="ECO:0000256" key="2">
    <source>
        <dbReference type="ARBA" id="ARBA00022692"/>
    </source>
</evidence>
<feature type="transmembrane region" description="Helical" evidence="5">
    <location>
        <begin position="182"/>
        <end position="200"/>
    </location>
</feature>
<evidence type="ECO:0000256" key="1">
    <source>
        <dbReference type="ARBA" id="ARBA00004370"/>
    </source>
</evidence>
<comment type="caution">
    <text evidence="6">The sequence shown here is derived from an EMBL/GenBank/DDBJ whole genome shotgun (WGS) entry which is preliminary data.</text>
</comment>
<organism evidence="6 7">
    <name type="scientific">Amblyomma americanum</name>
    <name type="common">Lone star tick</name>
    <dbReference type="NCBI Taxonomy" id="6943"/>
    <lineage>
        <taxon>Eukaryota</taxon>
        <taxon>Metazoa</taxon>
        <taxon>Ecdysozoa</taxon>
        <taxon>Arthropoda</taxon>
        <taxon>Chelicerata</taxon>
        <taxon>Arachnida</taxon>
        <taxon>Acari</taxon>
        <taxon>Parasitiformes</taxon>
        <taxon>Ixodida</taxon>
        <taxon>Ixodoidea</taxon>
        <taxon>Ixodidae</taxon>
        <taxon>Amblyomminae</taxon>
        <taxon>Amblyomma</taxon>
    </lineage>
</organism>
<evidence type="ECO:0000256" key="5">
    <source>
        <dbReference type="SAM" id="Phobius"/>
    </source>
</evidence>
<protein>
    <submittedName>
        <fullName evidence="6">Uncharacterized protein</fullName>
    </submittedName>
</protein>
<keyword evidence="4 5" id="KW-0472">Membrane</keyword>
<keyword evidence="7" id="KW-1185">Reference proteome</keyword>
<dbReference type="GO" id="GO:0022857">
    <property type="term" value="F:transmembrane transporter activity"/>
    <property type="evidence" value="ECO:0007669"/>
    <property type="project" value="InterPro"/>
</dbReference>
<dbReference type="InterPro" id="IPR005828">
    <property type="entry name" value="MFS_sugar_transport-like"/>
</dbReference>
<feature type="transmembrane region" description="Helical" evidence="5">
    <location>
        <begin position="150"/>
        <end position="170"/>
    </location>
</feature>
<dbReference type="PANTHER" id="PTHR48021:SF1">
    <property type="entry name" value="GH07001P-RELATED"/>
    <property type="match status" value="1"/>
</dbReference>
<dbReference type="InterPro" id="IPR050549">
    <property type="entry name" value="MFS_Trehalose_Transporter"/>
</dbReference>
<evidence type="ECO:0000313" key="6">
    <source>
        <dbReference type="EMBL" id="KAK8783335.1"/>
    </source>
</evidence>
<gene>
    <name evidence="6" type="ORF">V5799_010300</name>
</gene>
<dbReference type="InterPro" id="IPR036259">
    <property type="entry name" value="MFS_trans_sf"/>
</dbReference>
<evidence type="ECO:0000256" key="3">
    <source>
        <dbReference type="ARBA" id="ARBA00022989"/>
    </source>
</evidence>
<dbReference type="Pfam" id="PF00083">
    <property type="entry name" value="Sugar_tr"/>
    <property type="match status" value="2"/>
</dbReference>
<name>A0AAQ4F9E9_AMBAM</name>
<dbReference type="SUPFAM" id="SSF103473">
    <property type="entry name" value="MFS general substrate transporter"/>
    <property type="match status" value="1"/>
</dbReference>
<feature type="transmembrane region" description="Helical" evidence="5">
    <location>
        <begin position="253"/>
        <end position="276"/>
    </location>
</feature>
<keyword evidence="2 5" id="KW-0812">Transmembrane</keyword>
<feature type="transmembrane region" description="Helical" evidence="5">
    <location>
        <begin position="288"/>
        <end position="308"/>
    </location>
</feature>
<dbReference type="EMBL" id="JARKHS020005651">
    <property type="protein sequence ID" value="KAK8783335.1"/>
    <property type="molecule type" value="Genomic_DNA"/>
</dbReference>
<feature type="transmembrane region" description="Helical" evidence="5">
    <location>
        <begin position="221"/>
        <end position="241"/>
    </location>
</feature>
<dbReference type="GO" id="GO:0016020">
    <property type="term" value="C:membrane"/>
    <property type="evidence" value="ECO:0007669"/>
    <property type="project" value="UniProtKB-SubCell"/>
</dbReference>